<dbReference type="EMBL" id="ML180596">
    <property type="protein sequence ID" value="THU77018.1"/>
    <property type="molecule type" value="Genomic_DNA"/>
</dbReference>
<proteinExistence type="predicted"/>
<feature type="region of interest" description="Disordered" evidence="1">
    <location>
        <begin position="295"/>
        <end position="358"/>
    </location>
</feature>
<organism evidence="2 3">
    <name type="scientific">Dendrothele bispora (strain CBS 962.96)</name>
    <dbReference type="NCBI Taxonomy" id="1314807"/>
    <lineage>
        <taxon>Eukaryota</taxon>
        <taxon>Fungi</taxon>
        <taxon>Dikarya</taxon>
        <taxon>Basidiomycota</taxon>
        <taxon>Agaricomycotina</taxon>
        <taxon>Agaricomycetes</taxon>
        <taxon>Agaricomycetidae</taxon>
        <taxon>Agaricales</taxon>
        <taxon>Agaricales incertae sedis</taxon>
        <taxon>Dendrothele</taxon>
    </lineage>
</organism>
<evidence type="ECO:0000313" key="3">
    <source>
        <dbReference type="Proteomes" id="UP000297245"/>
    </source>
</evidence>
<name>A0A4S8KP04_DENBC</name>
<feature type="region of interest" description="Disordered" evidence="1">
    <location>
        <begin position="1"/>
        <end position="63"/>
    </location>
</feature>
<protein>
    <submittedName>
        <fullName evidence="2">Uncharacterized protein</fullName>
    </submittedName>
</protein>
<reference evidence="2 3" key="1">
    <citation type="journal article" date="2019" name="Nat. Ecol. Evol.">
        <title>Megaphylogeny resolves global patterns of mushroom evolution.</title>
        <authorList>
            <person name="Varga T."/>
            <person name="Krizsan K."/>
            <person name="Foldi C."/>
            <person name="Dima B."/>
            <person name="Sanchez-Garcia M."/>
            <person name="Sanchez-Ramirez S."/>
            <person name="Szollosi G.J."/>
            <person name="Szarkandi J.G."/>
            <person name="Papp V."/>
            <person name="Albert L."/>
            <person name="Andreopoulos W."/>
            <person name="Angelini C."/>
            <person name="Antonin V."/>
            <person name="Barry K.W."/>
            <person name="Bougher N.L."/>
            <person name="Buchanan P."/>
            <person name="Buyck B."/>
            <person name="Bense V."/>
            <person name="Catcheside P."/>
            <person name="Chovatia M."/>
            <person name="Cooper J."/>
            <person name="Damon W."/>
            <person name="Desjardin D."/>
            <person name="Finy P."/>
            <person name="Geml J."/>
            <person name="Haridas S."/>
            <person name="Hughes K."/>
            <person name="Justo A."/>
            <person name="Karasinski D."/>
            <person name="Kautmanova I."/>
            <person name="Kiss B."/>
            <person name="Kocsube S."/>
            <person name="Kotiranta H."/>
            <person name="LaButti K.M."/>
            <person name="Lechner B.E."/>
            <person name="Liimatainen K."/>
            <person name="Lipzen A."/>
            <person name="Lukacs Z."/>
            <person name="Mihaltcheva S."/>
            <person name="Morgado L.N."/>
            <person name="Niskanen T."/>
            <person name="Noordeloos M.E."/>
            <person name="Ohm R.A."/>
            <person name="Ortiz-Santana B."/>
            <person name="Ovrebo C."/>
            <person name="Racz N."/>
            <person name="Riley R."/>
            <person name="Savchenko A."/>
            <person name="Shiryaev A."/>
            <person name="Soop K."/>
            <person name="Spirin V."/>
            <person name="Szebenyi C."/>
            <person name="Tomsovsky M."/>
            <person name="Tulloss R.E."/>
            <person name="Uehling J."/>
            <person name="Grigoriev I.V."/>
            <person name="Vagvolgyi C."/>
            <person name="Papp T."/>
            <person name="Martin F.M."/>
            <person name="Miettinen O."/>
            <person name="Hibbett D.S."/>
            <person name="Nagy L.G."/>
        </authorList>
    </citation>
    <scope>NUCLEOTIDE SEQUENCE [LARGE SCALE GENOMIC DNA]</scope>
    <source>
        <strain evidence="2 3">CBS 962.96</strain>
    </source>
</reference>
<gene>
    <name evidence="2" type="ORF">K435DRAFT_878406</name>
</gene>
<feature type="region of interest" description="Disordered" evidence="1">
    <location>
        <begin position="179"/>
        <end position="218"/>
    </location>
</feature>
<dbReference type="Proteomes" id="UP000297245">
    <property type="component" value="Unassembled WGS sequence"/>
</dbReference>
<sequence>MRPTPSLPSDYESTSPETSLSPLTPSDGSPIDQPHPLLGSCSSPPPSERRRPTSHGVAPPRLHCSRLENSSSVYEDYSDRRYGPEGTRVLHQAAWNSYHRDNHTYHESNARNSSNGSFVSTTPRVQIYNQDNQEGRTRDFSPLPYYSRETGYRGSYYQESYYGRAASRSDGSYNHHRYEPCRYTDSGPSSSNMDVDVYPGTSSNNHHAPSRPVDTRPTVTLPSIRSLEDISEHLLRPIDMFRFQNGRDNTTNLPSSHLLHRTMPFLQDTFMRPRLDARVKCVPVMPQQRVWETQAIPAPEPVTPSLSPLPESPSKYSPGKVKLGCQSIDKGKKRAAPDDNDSPQRQKMLNFVPLPSTM</sequence>
<feature type="compositionally biased region" description="Low complexity" evidence="1">
    <location>
        <begin position="303"/>
        <end position="318"/>
    </location>
</feature>
<feature type="compositionally biased region" description="Low complexity" evidence="1">
    <location>
        <begin position="12"/>
        <end position="26"/>
    </location>
</feature>
<dbReference type="AlphaFoldDB" id="A0A4S8KP04"/>
<accession>A0A4S8KP04</accession>
<evidence type="ECO:0000313" key="2">
    <source>
        <dbReference type="EMBL" id="THU77018.1"/>
    </source>
</evidence>
<evidence type="ECO:0000256" key="1">
    <source>
        <dbReference type="SAM" id="MobiDB-lite"/>
    </source>
</evidence>
<keyword evidence="3" id="KW-1185">Reference proteome</keyword>